<dbReference type="Proteomes" id="UP001054945">
    <property type="component" value="Unassembled WGS sequence"/>
</dbReference>
<evidence type="ECO:0000313" key="1">
    <source>
        <dbReference type="EMBL" id="GIY70361.1"/>
    </source>
</evidence>
<organism evidence="1 2">
    <name type="scientific">Caerostris extrusa</name>
    <name type="common">Bark spider</name>
    <name type="synonym">Caerostris bankana</name>
    <dbReference type="NCBI Taxonomy" id="172846"/>
    <lineage>
        <taxon>Eukaryota</taxon>
        <taxon>Metazoa</taxon>
        <taxon>Ecdysozoa</taxon>
        <taxon>Arthropoda</taxon>
        <taxon>Chelicerata</taxon>
        <taxon>Arachnida</taxon>
        <taxon>Araneae</taxon>
        <taxon>Araneomorphae</taxon>
        <taxon>Entelegynae</taxon>
        <taxon>Araneoidea</taxon>
        <taxon>Araneidae</taxon>
        <taxon>Caerostris</taxon>
    </lineage>
</organism>
<dbReference type="EMBL" id="BPLR01014655">
    <property type="protein sequence ID" value="GIY70361.1"/>
    <property type="molecule type" value="Genomic_DNA"/>
</dbReference>
<reference evidence="1 2" key="1">
    <citation type="submission" date="2021-06" db="EMBL/GenBank/DDBJ databases">
        <title>Caerostris extrusa draft genome.</title>
        <authorList>
            <person name="Kono N."/>
            <person name="Arakawa K."/>
        </authorList>
    </citation>
    <scope>NUCLEOTIDE SEQUENCE [LARGE SCALE GENOMIC DNA]</scope>
</reference>
<gene>
    <name evidence="1" type="ORF">CEXT_753851</name>
</gene>
<evidence type="ECO:0000313" key="2">
    <source>
        <dbReference type="Proteomes" id="UP001054945"/>
    </source>
</evidence>
<comment type="caution">
    <text evidence="1">The sequence shown here is derived from an EMBL/GenBank/DDBJ whole genome shotgun (WGS) entry which is preliminary data.</text>
</comment>
<dbReference type="AlphaFoldDB" id="A0AAV4VJN8"/>
<keyword evidence="2" id="KW-1185">Reference proteome</keyword>
<sequence length="109" mass="11781">MVRKENHIRPKQKVVLARDAKELMASQEGLVVPGGTFFGIGETILNGSKLTITSDGGIGGRGQDGGDGYGGKSGCSIDVSSMEDVECRGDHREIKRLQMSKDLIRIYTR</sequence>
<name>A0AAV4VJN8_CAEEX</name>
<protein>
    <submittedName>
        <fullName evidence="1">Uncharacterized protein</fullName>
    </submittedName>
</protein>
<proteinExistence type="predicted"/>
<accession>A0AAV4VJN8</accession>